<comment type="caution">
    <text evidence="2">The sequence shown here is derived from an EMBL/GenBank/DDBJ whole genome shotgun (WGS) entry which is preliminary data.</text>
</comment>
<dbReference type="Proteomes" id="UP000567293">
    <property type="component" value="Unassembled WGS sequence"/>
</dbReference>
<dbReference type="EMBL" id="JACDQQ010001990">
    <property type="protein sequence ID" value="MBA0087407.1"/>
    <property type="molecule type" value="Genomic_DNA"/>
</dbReference>
<dbReference type="Gene3D" id="1.10.10.10">
    <property type="entry name" value="Winged helix-like DNA-binding domain superfamily/Winged helix DNA-binding domain"/>
    <property type="match status" value="1"/>
</dbReference>
<dbReference type="Pfam" id="PF13592">
    <property type="entry name" value="HTH_33"/>
    <property type="match status" value="1"/>
</dbReference>
<dbReference type="AlphaFoldDB" id="A0A7V8SZ72"/>
<evidence type="ECO:0000259" key="1">
    <source>
        <dbReference type="Pfam" id="PF13592"/>
    </source>
</evidence>
<evidence type="ECO:0000313" key="3">
    <source>
        <dbReference type="Proteomes" id="UP000567293"/>
    </source>
</evidence>
<keyword evidence="3" id="KW-1185">Reference proteome</keyword>
<dbReference type="SUPFAM" id="SSF46689">
    <property type="entry name" value="Homeodomain-like"/>
    <property type="match status" value="1"/>
</dbReference>
<dbReference type="Pfam" id="PF13551">
    <property type="entry name" value="HTH_29"/>
    <property type="match status" value="1"/>
</dbReference>
<evidence type="ECO:0000313" key="2">
    <source>
        <dbReference type="EMBL" id="MBA0087407.1"/>
    </source>
</evidence>
<name>A0A7V8SZ72_9BACT</name>
<proteinExistence type="predicted"/>
<gene>
    <name evidence="2" type="ORF">HRJ53_20675</name>
</gene>
<reference evidence="2" key="1">
    <citation type="submission" date="2020-06" db="EMBL/GenBank/DDBJ databases">
        <title>Legume-microbial interactions unlock mineral nutrients during tropical forest succession.</title>
        <authorList>
            <person name="Epihov D.Z."/>
        </authorList>
    </citation>
    <scope>NUCLEOTIDE SEQUENCE [LARGE SCALE GENOMIC DNA]</scope>
    <source>
        <strain evidence="2">Pan2503</strain>
    </source>
</reference>
<dbReference type="InterPro" id="IPR025959">
    <property type="entry name" value="Winged_HTH_dom"/>
</dbReference>
<dbReference type="InterPro" id="IPR036388">
    <property type="entry name" value="WH-like_DNA-bd_sf"/>
</dbReference>
<accession>A0A7V8SZ72</accession>
<protein>
    <submittedName>
        <fullName evidence="2">Helix-turn-helix domain-containing protein</fullName>
    </submittedName>
</protein>
<organism evidence="2 3">
    <name type="scientific">Candidatus Acidiferrum panamense</name>
    <dbReference type="NCBI Taxonomy" id="2741543"/>
    <lineage>
        <taxon>Bacteria</taxon>
        <taxon>Pseudomonadati</taxon>
        <taxon>Acidobacteriota</taxon>
        <taxon>Terriglobia</taxon>
        <taxon>Candidatus Acidiferrales</taxon>
        <taxon>Candidatus Acidiferrum</taxon>
    </lineage>
</organism>
<sequence>MDDVIRFDYLIRGERMVKCTKKQIRELRTALRWKMPEAQRQRIQMVLLRESGMTQPAIAAAMGVSLSTVNRAHMAFDQGGIKALKPKPIGGRQRENMTVAEEKALLARFARAAGAGEMLNIHELKAAYEKAVGHETSNSTIYNLLARHGWRKLMPRPFHPQRDLAAQQDFKKAAFHVL</sequence>
<feature type="domain" description="Winged helix-turn helix" evidence="1">
    <location>
        <begin position="117"/>
        <end position="173"/>
    </location>
</feature>
<dbReference type="InterPro" id="IPR009057">
    <property type="entry name" value="Homeodomain-like_sf"/>
</dbReference>